<evidence type="ECO:0000313" key="2">
    <source>
        <dbReference type="EMBL" id="RIA92947.1"/>
    </source>
</evidence>
<feature type="region of interest" description="Disordered" evidence="1">
    <location>
        <begin position="70"/>
        <end position="107"/>
    </location>
</feature>
<proteinExistence type="predicted"/>
<dbReference type="Proteomes" id="UP000265703">
    <property type="component" value="Unassembled WGS sequence"/>
</dbReference>
<comment type="caution">
    <text evidence="2">The sequence shown here is derived from an EMBL/GenBank/DDBJ whole genome shotgun (WGS) entry which is preliminary data.</text>
</comment>
<accession>A0A397T9I6</accession>
<organism evidence="2 3">
    <name type="scientific">Glomus cerebriforme</name>
    <dbReference type="NCBI Taxonomy" id="658196"/>
    <lineage>
        <taxon>Eukaryota</taxon>
        <taxon>Fungi</taxon>
        <taxon>Fungi incertae sedis</taxon>
        <taxon>Mucoromycota</taxon>
        <taxon>Glomeromycotina</taxon>
        <taxon>Glomeromycetes</taxon>
        <taxon>Glomerales</taxon>
        <taxon>Glomeraceae</taxon>
        <taxon>Glomus</taxon>
    </lineage>
</organism>
<dbReference type="OrthoDB" id="2422868at2759"/>
<evidence type="ECO:0000313" key="3">
    <source>
        <dbReference type="Proteomes" id="UP000265703"/>
    </source>
</evidence>
<dbReference type="AlphaFoldDB" id="A0A397T9I6"/>
<feature type="compositionally biased region" description="Basic and acidic residues" evidence="1">
    <location>
        <begin position="93"/>
        <end position="102"/>
    </location>
</feature>
<name>A0A397T9I6_9GLOM</name>
<dbReference type="EMBL" id="QKYT01000114">
    <property type="protein sequence ID" value="RIA92947.1"/>
    <property type="molecule type" value="Genomic_DNA"/>
</dbReference>
<feature type="compositionally biased region" description="Basic and acidic residues" evidence="1">
    <location>
        <begin position="14"/>
        <end position="38"/>
    </location>
</feature>
<gene>
    <name evidence="2" type="ORF">C1645_820019</name>
</gene>
<feature type="region of interest" description="Disordered" evidence="1">
    <location>
        <begin position="1"/>
        <end position="38"/>
    </location>
</feature>
<protein>
    <submittedName>
        <fullName evidence="2">Uncharacterized protein</fullName>
    </submittedName>
</protein>
<sequence>MRRRPSNEFTDNDNIDKDTSSKRVIEDPIEEPQQKKSNEDIVMEILMKRPSRRKILVSYSSNVNLNERKEEVNNLSTKRGGGGNTKAKPWQDAYKDDMDHNKQSGNDPVEVRYKTEVEEILPSLTPKMLDNSLNLGNLDNEEVAAPFDEITGRNKRKNESEFNQEEAHKKLISLMFDRSRIY</sequence>
<keyword evidence="3" id="KW-1185">Reference proteome</keyword>
<evidence type="ECO:0000256" key="1">
    <source>
        <dbReference type="SAM" id="MobiDB-lite"/>
    </source>
</evidence>
<reference evidence="2 3" key="1">
    <citation type="submission" date="2018-06" db="EMBL/GenBank/DDBJ databases">
        <title>Comparative genomics reveals the genomic features of Rhizophagus irregularis, R. cerebriforme, R. diaphanum and Gigaspora rosea, and their symbiotic lifestyle signature.</title>
        <authorList>
            <person name="Morin E."/>
            <person name="San Clemente H."/>
            <person name="Chen E.C.H."/>
            <person name="De La Providencia I."/>
            <person name="Hainaut M."/>
            <person name="Kuo A."/>
            <person name="Kohler A."/>
            <person name="Murat C."/>
            <person name="Tang N."/>
            <person name="Roy S."/>
            <person name="Loubradou J."/>
            <person name="Henrissat B."/>
            <person name="Grigoriev I.V."/>
            <person name="Corradi N."/>
            <person name="Roux C."/>
            <person name="Martin F.M."/>
        </authorList>
    </citation>
    <scope>NUCLEOTIDE SEQUENCE [LARGE SCALE GENOMIC DNA]</scope>
    <source>
        <strain evidence="2 3">DAOM 227022</strain>
    </source>
</reference>